<keyword evidence="1" id="KW-1133">Transmembrane helix</keyword>
<sequence length="185" mass="20902">MAGPALFATSIEVAPCAVSFAEFQAIHQEQQRRRYPDEKREPRPATSDPWKVKVQRWAAIVATGAALGFWFRPRAWVSWVVLVTVSSVLGLAYQWWEYHRAYRQLPSQQQATGFTVEPPGVRITQGGSSRFFRWVEFYSIQQVPGWVLLYTSVEQCYYLNLALVQAPATAEQVLALLPKPGAAAE</sequence>
<evidence type="ECO:0000313" key="3">
    <source>
        <dbReference type="Proteomes" id="UP000228535"/>
    </source>
</evidence>
<gene>
    <name evidence="2" type="ORF">CLV45_0594</name>
</gene>
<keyword evidence="1" id="KW-0812">Transmembrane</keyword>
<dbReference type="RefSeq" id="WP_100334908.1">
    <property type="nucleotide sequence ID" value="NZ_PGFA01000001.1"/>
</dbReference>
<dbReference type="AlphaFoldDB" id="A0A2M9BMK5"/>
<evidence type="ECO:0008006" key="4">
    <source>
        <dbReference type="Google" id="ProtNLM"/>
    </source>
</evidence>
<dbReference type="EMBL" id="PGFA01000001">
    <property type="protein sequence ID" value="PJJ59179.1"/>
    <property type="molecule type" value="Genomic_DNA"/>
</dbReference>
<protein>
    <recommendedName>
        <fullName evidence="4">YcxB-like protein</fullName>
    </recommendedName>
</protein>
<keyword evidence="1" id="KW-0472">Membrane</keyword>
<dbReference type="OrthoDB" id="877877at2"/>
<evidence type="ECO:0000313" key="2">
    <source>
        <dbReference type="EMBL" id="PJJ59179.1"/>
    </source>
</evidence>
<reference evidence="2 3" key="1">
    <citation type="submission" date="2017-11" db="EMBL/GenBank/DDBJ databases">
        <title>Genomic Encyclopedia of Archaeal and Bacterial Type Strains, Phase II (KMG-II): From Individual Species to Whole Genera.</title>
        <authorList>
            <person name="Goeker M."/>
        </authorList>
    </citation>
    <scope>NUCLEOTIDE SEQUENCE [LARGE SCALE GENOMIC DNA]</scope>
    <source>
        <strain evidence="2 3">DSM 11115</strain>
    </source>
</reference>
<proteinExistence type="predicted"/>
<accession>A0A2M9BMK5</accession>
<evidence type="ECO:0000256" key="1">
    <source>
        <dbReference type="SAM" id="Phobius"/>
    </source>
</evidence>
<organism evidence="2 3">
    <name type="scientific">Hymenobacter chitinivorans DSM 11115</name>
    <dbReference type="NCBI Taxonomy" id="1121954"/>
    <lineage>
        <taxon>Bacteria</taxon>
        <taxon>Pseudomonadati</taxon>
        <taxon>Bacteroidota</taxon>
        <taxon>Cytophagia</taxon>
        <taxon>Cytophagales</taxon>
        <taxon>Hymenobacteraceae</taxon>
        <taxon>Hymenobacter</taxon>
    </lineage>
</organism>
<feature type="transmembrane region" description="Helical" evidence="1">
    <location>
        <begin position="77"/>
        <end position="96"/>
    </location>
</feature>
<keyword evidence="3" id="KW-1185">Reference proteome</keyword>
<dbReference type="Proteomes" id="UP000228535">
    <property type="component" value="Unassembled WGS sequence"/>
</dbReference>
<comment type="caution">
    <text evidence="2">The sequence shown here is derived from an EMBL/GenBank/DDBJ whole genome shotgun (WGS) entry which is preliminary data.</text>
</comment>
<feature type="transmembrane region" description="Helical" evidence="1">
    <location>
        <begin position="54"/>
        <end position="71"/>
    </location>
</feature>
<name>A0A2M9BMK5_9BACT</name>